<keyword evidence="1" id="KW-0175">Coiled coil</keyword>
<dbReference type="KEGG" id="ncc:104961943"/>
<evidence type="ECO:0000256" key="2">
    <source>
        <dbReference type="SAM" id="MobiDB-lite"/>
    </source>
</evidence>
<protein>
    <submittedName>
        <fullName evidence="4">Epidermal growth factor receptor substrate 15-like 1</fullName>
    </submittedName>
</protein>
<feature type="compositionally biased region" description="Polar residues" evidence="2">
    <location>
        <begin position="89"/>
        <end position="104"/>
    </location>
</feature>
<evidence type="ECO:0000256" key="1">
    <source>
        <dbReference type="SAM" id="Coils"/>
    </source>
</evidence>
<dbReference type="Proteomes" id="UP000504611">
    <property type="component" value="Unplaced"/>
</dbReference>
<accession>A0A6I9PLU2</accession>
<dbReference type="RefSeq" id="XP_010788605.1">
    <property type="nucleotide sequence ID" value="XM_010790303.1"/>
</dbReference>
<dbReference type="GeneID" id="104961943"/>
<proteinExistence type="predicted"/>
<feature type="non-terminal residue" evidence="4">
    <location>
        <position position="1"/>
    </location>
</feature>
<sequence>ISTLQNQIHSQETDLQCQEEELIRAKADLGRLQQEENQLEQSLAAGKIQLETIIKSLKATQDEINQARSKLSQIQDSQQEVSKSIEQYNSTLNGTHGGSMTNLADMSEGYSDRESGGFPSMVRAPQVRMPSELLPPKVA</sequence>
<reference evidence="4" key="1">
    <citation type="submission" date="2025-08" db="UniProtKB">
        <authorList>
            <consortium name="RefSeq"/>
        </authorList>
    </citation>
    <scope>IDENTIFICATION</scope>
    <source>
        <tissue evidence="4">Muscle</tissue>
    </source>
</reference>
<dbReference type="Gene3D" id="1.10.287.1490">
    <property type="match status" value="1"/>
</dbReference>
<evidence type="ECO:0000313" key="3">
    <source>
        <dbReference type="Proteomes" id="UP000504611"/>
    </source>
</evidence>
<feature type="region of interest" description="Disordered" evidence="2">
    <location>
        <begin position="89"/>
        <end position="139"/>
    </location>
</feature>
<feature type="coiled-coil region" evidence="1">
    <location>
        <begin position="1"/>
        <end position="77"/>
    </location>
</feature>
<evidence type="ECO:0000313" key="4">
    <source>
        <dbReference type="RefSeq" id="XP_010788605.1"/>
    </source>
</evidence>
<keyword evidence="3" id="KW-1185">Reference proteome</keyword>
<dbReference type="OrthoDB" id="524326at2759"/>
<gene>
    <name evidence="4" type="primary">LOC104961943</name>
</gene>
<feature type="non-terminal residue" evidence="4">
    <location>
        <position position="139"/>
    </location>
</feature>
<name>A0A6I9PLU2_9TELE</name>
<organism evidence="3 4">
    <name type="scientific">Notothenia coriiceps</name>
    <name type="common">black rockcod</name>
    <dbReference type="NCBI Taxonomy" id="8208"/>
    <lineage>
        <taxon>Eukaryota</taxon>
        <taxon>Metazoa</taxon>
        <taxon>Chordata</taxon>
        <taxon>Craniata</taxon>
        <taxon>Vertebrata</taxon>
        <taxon>Euteleostomi</taxon>
        <taxon>Actinopterygii</taxon>
        <taxon>Neopterygii</taxon>
        <taxon>Teleostei</taxon>
        <taxon>Neoteleostei</taxon>
        <taxon>Acanthomorphata</taxon>
        <taxon>Eupercaria</taxon>
        <taxon>Perciformes</taxon>
        <taxon>Notothenioidei</taxon>
        <taxon>Nototheniidae</taxon>
        <taxon>Notothenia</taxon>
    </lineage>
</organism>
<dbReference type="AlphaFoldDB" id="A0A6I9PLU2"/>